<dbReference type="GO" id="GO:0009968">
    <property type="term" value="P:negative regulation of signal transduction"/>
    <property type="evidence" value="ECO:0007669"/>
    <property type="project" value="UniProtKB-KW"/>
</dbReference>
<dbReference type="InterPro" id="IPR006207">
    <property type="entry name" value="Cys_knot_C"/>
</dbReference>
<dbReference type="PROSITE" id="PS50058">
    <property type="entry name" value="G_PROTEIN_GAMMA"/>
    <property type="match status" value="1"/>
</dbReference>
<evidence type="ECO:0000256" key="4">
    <source>
        <dbReference type="ARBA" id="ARBA00022729"/>
    </source>
</evidence>
<dbReference type="InterPro" id="IPR015898">
    <property type="entry name" value="G-protein_gamma-like_dom"/>
</dbReference>
<dbReference type="Gene3D" id="1.10.1240.60">
    <property type="match status" value="1"/>
</dbReference>
<evidence type="ECO:0000313" key="11">
    <source>
        <dbReference type="EMBL" id="KAK2560396.1"/>
    </source>
</evidence>
<dbReference type="InterPro" id="IPR044926">
    <property type="entry name" value="RGS_subdomain_2"/>
</dbReference>
<name>A0AAD9QFL2_ACRCE</name>
<dbReference type="SUPFAM" id="SSF48670">
    <property type="entry name" value="Transducin (heterotrimeric G protein), gamma chain"/>
    <property type="match status" value="1"/>
</dbReference>
<keyword evidence="3" id="KW-0734">Signal transduction inhibitor</keyword>
<dbReference type="PROSITE" id="PS50132">
    <property type="entry name" value="RGS"/>
    <property type="match status" value="1"/>
</dbReference>
<feature type="disulfide bond" evidence="6">
    <location>
        <begin position="513"/>
        <end position="562"/>
    </location>
</feature>
<feature type="domain" description="DEP" evidence="10">
    <location>
        <begin position="51"/>
        <end position="126"/>
    </location>
</feature>
<dbReference type="CDD" id="cd00068">
    <property type="entry name" value="GGL"/>
    <property type="match status" value="1"/>
</dbReference>
<feature type="domain" description="G protein gamma" evidence="8">
    <location>
        <begin position="236"/>
        <end position="288"/>
    </location>
</feature>
<evidence type="ECO:0000256" key="1">
    <source>
        <dbReference type="ARBA" id="ARBA00004613"/>
    </source>
</evidence>
<dbReference type="SMART" id="SM01224">
    <property type="entry name" value="G_gamma"/>
    <property type="match status" value="1"/>
</dbReference>
<sequence length="584" mass="67226">MEHQCYDGAVSDEQPHHAAVCKKYCEGNILYLALSCVFFQMERLIHLMQDEKSGVPIRTVKSFMSKIPSVFAGSDLVDWIMCNLSIEDRGAAVHLASLLAAYGYIFSITDHHLMVKDDASYYRFQVAVYLCKRTMQNKSRLELDDYEAENLAKLQRTLSRKWEFIFMQAEAQAKVDKKRDKMERQILDSQERAFWNVHRPPPGCVSVTEVDIKKACKAGDSSPSQKRKVNFLNEESSSSLSSVSALDGVKKEVKELREQLHRRRMKTSQASESLIQRCDQYTEYDAFIWSPEPSNPWITDDVALWEQDKSLHFVAPRRVKQWGFSLSELLADPLGRRHFTRFLEKEISAENLGFWLACEQLKSTPIRNVPIKANEIFSEYLSESATSPINVDCKTREEVGLNLKHPSRYMFDTAQDHIFQLMKSDSYRRFIRCDQYKELLKAPANKQKRLVQNVIELFVGLSFVVSMTRAAKISWFCALFFLIQPSQSYNPFEHFGVYCKPEAYRQLMRKEGCDSGYIRVKACLGTCASQAYPLDHPPYFKKMCSCCKPSSTRWKVFSLQNCGSGISPFIHVESAVNCKCIECN</sequence>
<evidence type="ECO:0000256" key="2">
    <source>
        <dbReference type="ARBA" id="ARBA00022525"/>
    </source>
</evidence>
<evidence type="ECO:0000259" key="10">
    <source>
        <dbReference type="PROSITE" id="PS50186"/>
    </source>
</evidence>
<dbReference type="InterPro" id="IPR004133">
    <property type="entry name" value="DAN_dom"/>
</dbReference>
<dbReference type="PRINTS" id="PR01301">
    <property type="entry name" value="RGSPROTEIN"/>
</dbReference>
<dbReference type="InterPro" id="IPR000591">
    <property type="entry name" value="DEP_dom"/>
</dbReference>
<dbReference type="InterPro" id="IPR047016">
    <property type="entry name" value="RGS6/7/9/11"/>
</dbReference>
<dbReference type="AlphaFoldDB" id="A0AAD9QFL2"/>
<evidence type="ECO:0000259" key="9">
    <source>
        <dbReference type="PROSITE" id="PS50132"/>
    </source>
</evidence>
<gene>
    <name evidence="11" type="ORF">P5673_016736</name>
</gene>
<dbReference type="SUPFAM" id="SSF46785">
    <property type="entry name" value="Winged helix' DNA-binding domain"/>
    <property type="match status" value="1"/>
</dbReference>
<comment type="caution">
    <text evidence="11">The sequence shown here is derived from an EMBL/GenBank/DDBJ whole genome shotgun (WGS) entry which is preliminary data.</text>
</comment>
<accession>A0AAD9QFL2</accession>
<dbReference type="SMART" id="SM00049">
    <property type="entry name" value="DEP"/>
    <property type="match status" value="1"/>
</dbReference>
<dbReference type="InterPro" id="IPR036305">
    <property type="entry name" value="RGS_sf"/>
</dbReference>
<dbReference type="CDD" id="cd04450">
    <property type="entry name" value="DEP_RGS7-like"/>
    <property type="match status" value="1"/>
</dbReference>
<dbReference type="InterPro" id="IPR036390">
    <property type="entry name" value="WH_DNA-bd_sf"/>
</dbReference>
<dbReference type="GO" id="GO:0035556">
    <property type="term" value="P:intracellular signal transduction"/>
    <property type="evidence" value="ECO:0007669"/>
    <property type="project" value="InterPro"/>
</dbReference>
<dbReference type="Pfam" id="PF00610">
    <property type="entry name" value="DEP"/>
    <property type="match status" value="1"/>
</dbReference>
<organism evidence="11 12">
    <name type="scientific">Acropora cervicornis</name>
    <name type="common">Staghorn coral</name>
    <dbReference type="NCBI Taxonomy" id="6130"/>
    <lineage>
        <taxon>Eukaryota</taxon>
        <taxon>Metazoa</taxon>
        <taxon>Cnidaria</taxon>
        <taxon>Anthozoa</taxon>
        <taxon>Hexacorallia</taxon>
        <taxon>Scleractinia</taxon>
        <taxon>Astrocoeniina</taxon>
        <taxon>Acroporidae</taxon>
        <taxon>Acropora</taxon>
    </lineage>
</organism>
<dbReference type="PANTHER" id="PTHR45746">
    <property type="entry name" value="LP21163P"/>
    <property type="match status" value="1"/>
</dbReference>
<dbReference type="GO" id="GO:0005737">
    <property type="term" value="C:cytoplasm"/>
    <property type="evidence" value="ECO:0007669"/>
    <property type="project" value="TreeGrafter"/>
</dbReference>
<dbReference type="InterPro" id="IPR029034">
    <property type="entry name" value="Cystine-knot_cytokine"/>
</dbReference>
<dbReference type="PROSITE" id="PS01225">
    <property type="entry name" value="CTCK_2"/>
    <property type="match status" value="1"/>
</dbReference>
<dbReference type="Pfam" id="PF00631">
    <property type="entry name" value="G-gamma"/>
    <property type="match status" value="1"/>
</dbReference>
<dbReference type="InterPro" id="IPR036388">
    <property type="entry name" value="WH-like_DNA-bd_sf"/>
</dbReference>
<dbReference type="SUPFAM" id="SSF57501">
    <property type="entry name" value="Cystine-knot cytokines"/>
    <property type="match status" value="1"/>
</dbReference>
<dbReference type="GO" id="GO:0005096">
    <property type="term" value="F:GTPase activator activity"/>
    <property type="evidence" value="ECO:0007669"/>
    <property type="project" value="TreeGrafter"/>
</dbReference>
<feature type="domain" description="CTCK" evidence="7">
    <location>
        <begin position="499"/>
        <end position="584"/>
    </location>
</feature>
<evidence type="ECO:0000259" key="7">
    <source>
        <dbReference type="PROSITE" id="PS01225"/>
    </source>
</evidence>
<dbReference type="Pfam" id="PF00615">
    <property type="entry name" value="RGS"/>
    <property type="match status" value="1"/>
</dbReference>
<reference evidence="11" key="2">
    <citation type="journal article" date="2023" name="Science">
        <title>Genomic signatures of disease resistance in endangered staghorn corals.</title>
        <authorList>
            <person name="Vollmer S.V."/>
            <person name="Selwyn J.D."/>
            <person name="Despard B.A."/>
            <person name="Roesel C.L."/>
        </authorList>
    </citation>
    <scope>NUCLEOTIDE SEQUENCE</scope>
    <source>
        <strain evidence="11">K2</strain>
    </source>
</reference>
<proteinExistence type="predicted"/>
<keyword evidence="5 6" id="KW-1015">Disulfide bond</keyword>
<dbReference type="Pfam" id="PF03045">
    <property type="entry name" value="DAN"/>
    <property type="match status" value="1"/>
</dbReference>
<dbReference type="SMART" id="SM00315">
    <property type="entry name" value="RGS"/>
    <property type="match status" value="1"/>
</dbReference>
<dbReference type="InterPro" id="IPR036284">
    <property type="entry name" value="GGL_sf"/>
</dbReference>
<dbReference type="FunFam" id="1.10.1240.60:FF:000001">
    <property type="entry name" value="Regulator of G-protein signaling 6"/>
    <property type="match status" value="1"/>
</dbReference>
<keyword evidence="4" id="KW-0732">Signal</keyword>
<dbReference type="FunFam" id="1.10.167.10:FF:000001">
    <property type="entry name" value="Putative regulator of g-protein signaling 12"/>
    <property type="match status" value="1"/>
</dbReference>
<reference evidence="11" key="1">
    <citation type="journal article" date="2023" name="G3 (Bethesda)">
        <title>Whole genome assembly and annotation of the endangered Caribbean coral Acropora cervicornis.</title>
        <authorList>
            <person name="Selwyn J.D."/>
            <person name="Vollmer S.V."/>
        </authorList>
    </citation>
    <scope>NUCLEOTIDE SEQUENCE</scope>
    <source>
        <strain evidence="11">K2</strain>
    </source>
</reference>
<evidence type="ECO:0000313" key="12">
    <source>
        <dbReference type="Proteomes" id="UP001249851"/>
    </source>
</evidence>
<dbReference type="PANTHER" id="PTHR45746:SF6">
    <property type="entry name" value="LP21163P"/>
    <property type="match status" value="1"/>
</dbReference>
<evidence type="ECO:0000256" key="6">
    <source>
        <dbReference type="PROSITE-ProRule" id="PRU00039"/>
    </source>
</evidence>
<dbReference type="Gene3D" id="1.10.10.10">
    <property type="entry name" value="Winged helix-like DNA-binding domain superfamily/Winged helix DNA-binding domain"/>
    <property type="match status" value="1"/>
</dbReference>
<dbReference type="PROSITE" id="PS50186">
    <property type="entry name" value="DEP"/>
    <property type="match status" value="1"/>
</dbReference>
<protein>
    <submittedName>
        <fullName evidence="11">Regulator of G-protein signaling 7</fullName>
    </submittedName>
</protein>
<dbReference type="Gene3D" id="4.10.260.10">
    <property type="entry name" value="Transducin (heterotrimeric G protein), gamma chain"/>
    <property type="match status" value="1"/>
</dbReference>
<keyword evidence="12" id="KW-1185">Reference proteome</keyword>
<dbReference type="GO" id="GO:0005576">
    <property type="term" value="C:extracellular region"/>
    <property type="evidence" value="ECO:0007669"/>
    <property type="project" value="UniProtKB-SubCell"/>
</dbReference>
<evidence type="ECO:0000259" key="8">
    <source>
        <dbReference type="PROSITE" id="PS50058"/>
    </source>
</evidence>
<evidence type="ECO:0000256" key="3">
    <source>
        <dbReference type="ARBA" id="ARBA00022700"/>
    </source>
</evidence>
<dbReference type="SMART" id="SM00224">
    <property type="entry name" value="GGL"/>
    <property type="match status" value="1"/>
</dbReference>
<dbReference type="Gene3D" id="1.10.167.10">
    <property type="entry name" value="Regulator of G-protein Signalling 4, domain 2"/>
    <property type="match status" value="1"/>
</dbReference>
<dbReference type="Pfam" id="PF18148">
    <property type="entry name" value="RGS_DHEX"/>
    <property type="match status" value="1"/>
</dbReference>
<dbReference type="Gene3D" id="2.10.90.10">
    <property type="entry name" value="Cystine-knot cytokines"/>
    <property type="match status" value="1"/>
</dbReference>
<dbReference type="InterPro" id="IPR016137">
    <property type="entry name" value="RGS"/>
</dbReference>
<dbReference type="Proteomes" id="UP001249851">
    <property type="component" value="Unassembled WGS sequence"/>
</dbReference>
<keyword evidence="2" id="KW-0964">Secreted</keyword>
<feature type="domain" description="RGS" evidence="9">
    <location>
        <begin position="325"/>
        <end position="440"/>
    </location>
</feature>
<dbReference type="EMBL" id="JARQWQ010000036">
    <property type="protein sequence ID" value="KAK2560396.1"/>
    <property type="molecule type" value="Genomic_DNA"/>
</dbReference>
<comment type="caution">
    <text evidence="6">Lacks conserved residue(s) required for the propagation of feature annotation.</text>
</comment>
<dbReference type="InterPro" id="IPR040759">
    <property type="entry name" value="RGS_DHEX"/>
</dbReference>
<dbReference type="InterPro" id="IPR047017">
    <property type="entry name" value="RGS6/7/9/11_DHEX_sf"/>
</dbReference>
<dbReference type="InterPro" id="IPR034483">
    <property type="entry name" value="RGS_Egl-10"/>
</dbReference>
<evidence type="ECO:0000256" key="5">
    <source>
        <dbReference type="ARBA" id="ARBA00023157"/>
    </source>
</evidence>
<dbReference type="GO" id="GO:0008277">
    <property type="term" value="P:regulation of G protein-coupled receptor signaling pathway"/>
    <property type="evidence" value="ECO:0007669"/>
    <property type="project" value="InterPro"/>
</dbReference>
<comment type="subcellular location">
    <subcellularLocation>
        <location evidence="1">Secreted</location>
    </subcellularLocation>
</comment>
<dbReference type="SUPFAM" id="SSF48097">
    <property type="entry name" value="Regulator of G-protein signaling, RGS"/>
    <property type="match status" value="1"/>
</dbReference>
<dbReference type="GO" id="GO:0007186">
    <property type="term" value="P:G protein-coupled receptor signaling pathway"/>
    <property type="evidence" value="ECO:0007669"/>
    <property type="project" value="InterPro"/>
</dbReference>
<dbReference type="CDD" id="cd08705">
    <property type="entry name" value="RGS_R7-like"/>
    <property type="match status" value="1"/>
</dbReference>